<dbReference type="Pfam" id="PF03682">
    <property type="entry name" value="UPF0158"/>
    <property type="match status" value="1"/>
</dbReference>
<feature type="region of interest" description="Disordered" evidence="1">
    <location>
        <begin position="153"/>
        <end position="176"/>
    </location>
</feature>
<dbReference type="InterPro" id="IPR012912">
    <property type="entry name" value="Plasmid_pRiA4b_Orf3-like"/>
</dbReference>
<dbReference type="Pfam" id="PF07929">
    <property type="entry name" value="PRiA4_ORF3"/>
    <property type="match status" value="1"/>
</dbReference>
<dbReference type="Proteomes" id="UP000199700">
    <property type="component" value="Chromosome"/>
</dbReference>
<sequence length="411" mass="45603">MAKTWLSINVELLGGGGTELWPWPGRTFAVGPSHTFEDLAEAINVAFARWDHSHLSVFTLSDGRMLTDGFNGPELGNTAFGPIQEVLDFARVKVARTVKAGDEFKFTFDLGDDWTHHCTVDRTKVDPLEVLGIKPAKPLAYWGWGSMPDQYGRRWADDDGSAAPPHEPPEPHPMVRGDWPNTVEIPLVDDAVVRAATASKDADRLLSAISGSTIDEALQQLGAGVSMALEQRRERAEPIALSMVNRLTFRAFPGDSELAEALLAMLRREPSPGLDLDIDVEMLSAVHEGMIDESTGGYIDLETGDVVDAAAVEYGDSGDDIDLENDPDRWLGFARSETREAWEDMSAFIDRLREPALRERGQNVIEGKGAFRRFKSFVDDHDLLDRWRLFSEDRKFGRARVLLAQNDISVI</sequence>
<feature type="domain" description="Plasmid pRiA4b Orf3-like" evidence="2">
    <location>
        <begin position="26"/>
        <end position="125"/>
    </location>
</feature>
<dbReference type="RefSeq" id="WP_092109219.1">
    <property type="nucleotide sequence ID" value="NZ_LT629739.1"/>
</dbReference>
<dbReference type="SUPFAM" id="SSF159941">
    <property type="entry name" value="MM3350-like"/>
    <property type="match status" value="1"/>
</dbReference>
<name>A0A1H1TGV3_BRESA</name>
<dbReference type="InterPro" id="IPR024047">
    <property type="entry name" value="MM3350-like_sf"/>
</dbReference>
<dbReference type="Gene3D" id="3.10.290.30">
    <property type="entry name" value="MM3350-like"/>
    <property type="match status" value="1"/>
</dbReference>
<dbReference type="EMBL" id="LT629739">
    <property type="protein sequence ID" value="SDS59428.1"/>
    <property type="molecule type" value="Genomic_DNA"/>
</dbReference>
<proteinExistence type="predicted"/>
<keyword evidence="4" id="KW-1185">Reference proteome</keyword>
<dbReference type="AlphaFoldDB" id="A0A1H1TGV3"/>
<protein>
    <recommendedName>
        <fullName evidence="2">Plasmid pRiA4b Orf3-like domain-containing protein</fullName>
    </recommendedName>
</protein>
<gene>
    <name evidence="3" type="ORF">SAMN04489751_2366</name>
</gene>
<evidence type="ECO:0000259" key="2">
    <source>
        <dbReference type="Pfam" id="PF07929"/>
    </source>
</evidence>
<dbReference type="InterPro" id="IPR005361">
    <property type="entry name" value="UPF0158"/>
</dbReference>
<accession>A0A1H1TGV3</accession>
<evidence type="ECO:0000256" key="1">
    <source>
        <dbReference type="SAM" id="MobiDB-lite"/>
    </source>
</evidence>
<dbReference type="OrthoDB" id="9816539at2"/>
<organism evidence="3 4">
    <name type="scientific">Brevibacterium sandarakinum</name>
    <dbReference type="NCBI Taxonomy" id="629680"/>
    <lineage>
        <taxon>Bacteria</taxon>
        <taxon>Bacillati</taxon>
        <taxon>Actinomycetota</taxon>
        <taxon>Actinomycetes</taxon>
        <taxon>Micrococcales</taxon>
        <taxon>Brevibacteriaceae</taxon>
        <taxon>Brevibacterium</taxon>
    </lineage>
</organism>
<evidence type="ECO:0000313" key="4">
    <source>
        <dbReference type="Proteomes" id="UP000199700"/>
    </source>
</evidence>
<evidence type="ECO:0000313" key="3">
    <source>
        <dbReference type="EMBL" id="SDS59428.1"/>
    </source>
</evidence>
<reference evidence="3" key="1">
    <citation type="submission" date="2016-10" db="EMBL/GenBank/DDBJ databases">
        <authorList>
            <person name="Varghese N."/>
            <person name="Submissions S."/>
        </authorList>
    </citation>
    <scope>NUCLEOTIDE SEQUENCE [LARGE SCALE GENOMIC DNA]</scope>
    <source>
        <strain evidence="3">DSM 22082</strain>
    </source>
</reference>
<dbReference type="STRING" id="629680.SAMN04489751_2366"/>